<evidence type="ECO:0000256" key="6">
    <source>
        <dbReference type="ARBA" id="ARBA00023136"/>
    </source>
</evidence>
<evidence type="ECO:0000313" key="14">
    <source>
        <dbReference type="Proteomes" id="UP001283361"/>
    </source>
</evidence>
<dbReference type="EMBL" id="JAWDGP010004263">
    <property type="protein sequence ID" value="KAK3766105.1"/>
    <property type="molecule type" value="Genomic_DNA"/>
</dbReference>
<feature type="transmembrane region" description="Helical" evidence="11">
    <location>
        <begin position="66"/>
        <end position="89"/>
    </location>
</feature>
<keyword evidence="6 11" id="KW-0472">Membrane</keyword>
<evidence type="ECO:0000256" key="10">
    <source>
        <dbReference type="RuleBase" id="RU000688"/>
    </source>
</evidence>
<dbReference type="SUPFAM" id="SSF81321">
    <property type="entry name" value="Family A G protein-coupled receptor-like"/>
    <property type="match status" value="1"/>
</dbReference>
<keyword evidence="8 10" id="KW-0675">Receptor</keyword>
<comment type="caution">
    <text evidence="13">The sequence shown here is derived from an EMBL/GenBank/DDBJ whole genome shotgun (WGS) entry which is preliminary data.</text>
</comment>
<dbReference type="PRINTS" id="PR00242">
    <property type="entry name" value="DOPAMINER"/>
</dbReference>
<dbReference type="Gene3D" id="1.20.1070.10">
    <property type="entry name" value="Rhodopsin 7-helix transmembrane proteins"/>
    <property type="match status" value="1"/>
</dbReference>
<keyword evidence="4 11" id="KW-1133">Transmembrane helix</keyword>
<comment type="similarity">
    <text evidence="10">Belongs to the G-protein coupled receptor 1 family.</text>
</comment>
<proteinExistence type="inferred from homology"/>
<organism evidence="13 14">
    <name type="scientific">Elysia crispata</name>
    <name type="common">lettuce slug</name>
    <dbReference type="NCBI Taxonomy" id="231223"/>
    <lineage>
        <taxon>Eukaryota</taxon>
        <taxon>Metazoa</taxon>
        <taxon>Spiralia</taxon>
        <taxon>Lophotrochozoa</taxon>
        <taxon>Mollusca</taxon>
        <taxon>Gastropoda</taxon>
        <taxon>Heterobranchia</taxon>
        <taxon>Euthyneura</taxon>
        <taxon>Panpulmonata</taxon>
        <taxon>Sacoglossa</taxon>
        <taxon>Placobranchoidea</taxon>
        <taxon>Plakobranchidae</taxon>
        <taxon>Elysia</taxon>
    </lineage>
</organism>
<sequence>MNSPPTNIEKSGYTIDDGTTPSIAISRKIALGIIFSLIVLTAIGGNLLMCTAVLTDNRLKSNISNYFIVSLAVADFFVGSFVMTFAMIMDIQQRWMFGDALCRIWISCDIMCCTASIFNLSAISLDRYIQIQNPMFYDGWMTTCKVLMLIALIWTLSALTSFVAVNLGWRNTSVGTVYGNYSGENITSINDMCVLNVDVKYAIACSVMGFFAPSVVMLVLYFKLFLLARRHAENIRCTRQMIISLDQSSTFPTLEGKKKQNHATKWVSDYKAAFTLGVVMGVFLCCWLPFFVINSISFHAPGLIHENIFMVCTWLGYFNSCLNPFIYSTFNSEFRKAFKRTLSELTTERVLVLATTTPMAWQQ</sequence>
<dbReference type="InterPro" id="IPR017452">
    <property type="entry name" value="GPCR_Rhodpsn_7TM"/>
</dbReference>
<evidence type="ECO:0000256" key="9">
    <source>
        <dbReference type="ARBA" id="ARBA00023224"/>
    </source>
</evidence>
<keyword evidence="14" id="KW-1185">Reference proteome</keyword>
<feature type="domain" description="G-protein coupled receptors family 1 profile" evidence="12">
    <location>
        <begin position="45"/>
        <end position="327"/>
    </location>
</feature>
<evidence type="ECO:0000256" key="2">
    <source>
        <dbReference type="ARBA" id="ARBA00022475"/>
    </source>
</evidence>
<name>A0AAE0ZBG6_9GAST</name>
<dbReference type="SMART" id="SM01381">
    <property type="entry name" value="7TM_GPCR_Srsx"/>
    <property type="match status" value="1"/>
</dbReference>
<reference evidence="13" key="1">
    <citation type="journal article" date="2023" name="G3 (Bethesda)">
        <title>A reference genome for the long-term kleptoplast-retaining sea slug Elysia crispata morphotype clarki.</title>
        <authorList>
            <person name="Eastman K.E."/>
            <person name="Pendleton A.L."/>
            <person name="Shaikh M.A."/>
            <person name="Suttiyut T."/>
            <person name="Ogas R."/>
            <person name="Tomko P."/>
            <person name="Gavelis G."/>
            <person name="Widhalm J.R."/>
            <person name="Wisecaver J.H."/>
        </authorList>
    </citation>
    <scope>NUCLEOTIDE SEQUENCE</scope>
    <source>
        <strain evidence="13">ECLA1</strain>
    </source>
</reference>
<keyword evidence="2" id="KW-1003">Cell membrane</keyword>
<comment type="subcellular location">
    <subcellularLocation>
        <location evidence="1">Cell membrane</location>
        <topology evidence="1">Multi-pass membrane protein</topology>
    </subcellularLocation>
</comment>
<dbReference type="GO" id="GO:0043410">
    <property type="term" value="P:positive regulation of MAPK cascade"/>
    <property type="evidence" value="ECO:0007669"/>
    <property type="project" value="TreeGrafter"/>
</dbReference>
<feature type="transmembrane region" description="Helical" evidence="11">
    <location>
        <begin position="308"/>
        <end position="330"/>
    </location>
</feature>
<evidence type="ECO:0000256" key="7">
    <source>
        <dbReference type="ARBA" id="ARBA00023157"/>
    </source>
</evidence>
<feature type="transmembrane region" description="Helical" evidence="11">
    <location>
        <begin position="104"/>
        <end position="125"/>
    </location>
</feature>
<dbReference type="Proteomes" id="UP001283361">
    <property type="component" value="Unassembled WGS sequence"/>
</dbReference>
<keyword evidence="7" id="KW-1015">Disulfide bond</keyword>
<keyword evidence="9 10" id="KW-0807">Transducer</keyword>
<feature type="transmembrane region" description="Helical" evidence="11">
    <location>
        <begin position="272"/>
        <end position="296"/>
    </location>
</feature>
<feature type="transmembrane region" description="Helical" evidence="11">
    <location>
        <begin position="201"/>
        <end position="222"/>
    </location>
</feature>
<protein>
    <recommendedName>
        <fullName evidence="12">G-protein coupled receptors family 1 profile domain-containing protein</fullName>
    </recommendedName>
</protein>
<evidence type="ECO:0000256" key="3">
    <source>
        <dbReference type="ARBA" id="ARBA00022692"/>
    </source>
</evidence>
<evidence type="ECO:0000256" key="8">
    <source>
        <dbReference type="ARBA" id="ARBA00023170"/>
    </source>
</evidence>
<dbReference type="PROSITE" id="PS50262">
    <property type="entry name" value="G_PROTEIN_RECEP_F1_2"/>
    <property type="match status" value="1"/>
</dbReference>
<accession>A0AAE0ZBG6</accession>
<keyword evidence="3 10" id="KW-0812">Transmembrane</keyword>
<gene>
    <name evidence="13" type="ORF">RRG08_002337</name>
</gene>
<dbReference type="InterPro" id="IPR000929">
    <property type="entry name" value="Dopamine_rcpt"/>
</dbReference>
<dbReference type="InterPro" id="IPR000276">
    <property type="entry name" value="GPCR_Rhodpsn"/>
</dbReference>
<dbReference type="GO" id="GO:0004993">
    <property type="term" value="F:G protein-coupled serotonin receptor activity"/>
    <property type="evidence" value="ECO:0007669"/>
    <property type="project" value="UniProtKB-ARBA"/>
</dbReference>
<feature type="transmembrane region" description="Helical" evidence="11">
    <location>
        <begin position="29"/>
        <end position="54"/>
    </location>
</feature>
<dbReference type="GO" id="GO:0071880">
    <property type="term" value="P:adenylate cyclase-activating adrenergic receptor signaling pathway"/>
    <property type="evidence" value="ECO:0007669"/>
    <property type="project" value="TreeGrafter"/>
</dbReference>
<evidence type="ECO:0000256" key="11">
    <source>
        <dbReference type="SAM" id="Phobius"/>
    </source>
</evidence>
<dbReference type="AlphaFoldDB" id="A0AAE0ZBG6"/>
<dbReference type="PROSITE" id="PS00237">
    <property type="entry name" value="G_PROTEIN_RECEP_F1_1"/>
    <property type="match status" value="1"/>
</dbReference>
<dbReference type="PANTHER" id="PTHR24248">
    <property type="entry name" value="ADRENERGIC RECEPTOR-RELATED G-PROTEIN COUPLED RECEPTOR"/>
    <property type="match status" value="1"/>
</dbReference>
<evidence type="ECO:0000256" key="5">
    <source>
        <dbReference type="ARBA" id="ARBA00023040"/>
    </source>
</evidence>
<dbReference type="PANTHER" id="PTHR24248:SF199">
    <property type="entry name" value="IP13425P-RELATED"/>
    <property type="match status" value="1"/>
</dbReference>
<feature type="transmembrane region" description="Helical" evidence="11">
    <location>
        <begin position="146"/>
        <end position="169"/>
    </location>
</feature>
<dbReference type="Pfam" id="PF00001">
    <property type="entry name" value="7tm_1"/>
    <property type="match status" value="1"/>
</dbReference>
<dbReference type="GO" id="GO:0005886">
    <property type="term" value="C:plasma membrane"/>
    <property type="evidence" value="ECO:0007669"/>
    <property type="project" value="UniProtKB-SubCell"/>
</dbReference>
<evidence type="ECO:0000259" key="12">
    <source>
        <dbReference type="PROSITE" id="PS50262"/>
    </source>
</evidence>
<dbReference type="PRINTS" id="PR00237">
    <property type="entry name" value="GPCRRHODOPSN"/>
</dbReference>
<evidence type="ECO:0000256" key="4">
    <source>
        <dbReference type="ARBA" id="ARBA00022989"/>
    </source>
</evidence>
<keyword evidence="5 10" id="KW-0297">G-protein coupled receptor</keyword>
<evidence type="ECO:0000313" key="13">
    <source>
        <dbReference type="EMBL" id="KAK3766105.1"/>
    </source>
</evidence>
<evidence type="ECO:0000256" key="1">
    <source>
        <dbReference type="ARBA" id="ARBA00004651"/>
    </source>
</evidence>